<evidence type="ECO:0000313" key="3">
    <source>
        <dbReference type="Proteomes" id="UP000265703"/>
    </source>
</evidence>
<evidence type="ECO:0000256" key="1">
    <source>
        <dbReference type="SAM" id="MobiDB-lite"/>
    </source>
</evidence>
<feature type="region of interest" description="Disordered" evidence="1">
    <location>
        <begin position="107"/>
        <end position="148"/>
    </location>
</feature>
<accession>A0A397T808</accession>
<proteinExistence type="predicted"/>
<dbReference type="Proteomes" id="UP000265703">
    <property type="component" value="Unassembled WGS sequence"/>
</dbReference>
<evidence type="ECO:0000313" key="2">
    <source>
        <dbReference type="EMBL" id="RIA94343.1"/>
    </source>
</evidence>
<name>A0A397T808_9GLOM</name>
<dbReference type="EMBL" id="QKYT01000083">
    <property type="protein sequence ID" value="RIA94343.1"/>
    <property type="molecule type" value="Genomic_DNA"/>
</dbReference>
<organism evidence="2 3">
    <name type="scientific">Glomus cerebriforme</name>
    <dbReference type="NCBI Taxonomy" id="658196"/>
    <lineage>
        <taxon>Eukaryota</taxon>
        <taxon>Fungi</taxon>
        <taxon>Fungi incertae sedis</taxon>
        <taxon>Mucoromycota</taxon>
        <taxon>Glomeromycotina</taxon>
        <taxon>Glomeromycetes</taxon>
        <taxon>Glomerales</taxon>
        <taxon>Glomeraceae</taxon>
        <taxon>Glomus</taxon>
    </lineage>
</organism>
<sequence length="170" mass="19476">MNENRETPSFTLLRIKRNTCFGMILLKKLTNMKILIISPAWTVARSSQILRRRLGEDTGNKRSLIGEKIYEEFSTKFWLKPELSFEREHSESVRRLSRASLSSSLSHERSSSSVSRRARLSGIPKPTTPNSSETTPRPLTPSTNETLPISRPVPNYPFFFAKCGCDQCYY</sequence>
<dbReference type="AlphaFoldDB" id="A0A397T808"/>
<feature type="compositionally biased region" description="Polar residues" evidence="1">
    <location>
        <begin position="128"/>
        <end position="147"/>
    </location>
</feature>
<comment type="caution">
    <text evidence="2">The sequence shown here is derived from an EMBL/GenBank/DDBJ whole genome shotgun (WGS) entry which is preliminary data.</text>
</comment>
<keyword evidence="3" id="KW-1185">Reference proteome</keyword>
<gene>
    <name evidence="2" type="ORF">C1645_760371</name>
</gene>
<reference evidence="2 3" key="1">
    <citation type="submission" date="2018-06" db="EMBL/GenBank/DDBJ databases">
        <title>Comparative genomics reveals the genomic features of Rhizophagus irregularis, R. cerebriforme, R. diaphanum and Gigaspora rosea, and their symbiotic lifestyle signature.</title>
        <authorList>
            <person name="Morin E."/>
            <person name="San Clemente H."/>
            <person name="Chen E.C.H."/>
            <person name="De La Providencia I."/>
            <person name="Hainaut M."/>
            <person name="Kuo A."/>
            <person name="Kohler A."/>
            <person name="Murat C."/>
            <person name="Tang N."/>
            <person name="Roy S."/>
            <person name="Loubradou J."/>
            <person name="Henrissat B."/>
            <person name="Grigoriev I.V."/>
            <person name="Corradi N."/>
            <person name="Roux C."/>
            <person name="Martin F.M."/>
        </authorList>
    </citation>
    <scope>NUCLEOTIDE SEQUENCE [LARGE SCALE GENOMIC DNA]</scope>
    <source>
        <strain evidence="2 3">DAOM 227022</strain>
    </source>
</reference>
<protein>
    <submittedName>
        <fullName evidence="2">Uncharacterized protein</fullName>
    </submittedName>
</protein>